<evidence type="ECO:0000256" key="1">
    <source>
        <dbReference type="ARBA" id="ARBA00001927"/>
    </source>
</evidence>
<keyword evidence="7" id="KW-0003">3Fe-4S</keyword>
<evidence type="ECO:0000256" key="6">
    <source>
        <dbReference type="ARBA" id="ARBA00023014"/>
    </source>
</evidence>
<dbReference type="InterPro" id="IPR051269">
    <property type="entry name" value="Fe-S_cluster_ET"/>
</dbReference>
<evidence type="ECO:0000313" key="9">
    <source>
        <dbReference type="Proteomes" id="UP000192534"/>
    </source>
</evidence>
<evidence type="ECO:0000256" key="2">
    <source>
        <dbReference type="ARBA" id="ARBA00022448"/>
    </source>
</evidence>
<sequence length="63" mass="6766">MHITVDYRLCEGHGQCLMAAPDLFDLPDGADQVVVLDPNPPDCERDRAIRAAAMCPALAISVS</sequence>
<keyword evidence="4" id="KW-0249">Electron transport</keyword>
<gene>
    <name evidence="8" type="ORF">BST42_23125</name>
</gene>
<dbReference type="EMBL" id="MVIH01000014">
    <property type="protein sequence ID" value="ORB49493.1"/>
    <property type="molecule type" value="Genomic_DNA"/>
</dbReference>
<name>A0A1X0IMI5_MYCRH</name>
<dbReference type="Pfam" id="PF13459">
    <property type="entry name" value="Fer4_15"/>
    <property type="match status" value="1"/>
</dbReference>
<dbReference type="SUPFAM" id="SSF54862">
    <property type="entry name" value="4Fe-4S ferredoxins"/>
    <property type="match status" value="1"/>
</dbReference>
<organism evidence="8 9">
    <name type="scientific">Mycolicibacterium rhodesiae</name>
    <name type="common">Mycobacterium rhodesiae</name>
    <dbReference type="NCBI Taxonomy" id="36814"/>
    <lineage>
        <taxon>Bacteria</taxon>
        <taxon>Bacillati</taxon>
        <taxon>Actinomycetota</taxon>
        <taxon>Actinomycetes</taxon>
        <taxon>Mycobacteriales</taxon>
        <taxon>Mycobacteriaceae</taxon>
        <taxon>Mycolicibacterium</taxon>
    </lineage>
</organism>
<dbReference type="Proteomes" id="UP000192534">
    <property type="component" value="Unassembled WGS sequence"/>
</dbReference>
<keyword evidence="9" id="KW-1185">Reference proteome</keyword>
<evidence type="ECO:0000256" key="7">
    <source>
        <dbReference type="ARBA" id="ARBA00023291"/>
    </source>
</evidence>
<comment type="cofactor">
    <cofactor evidence="1">
        <name>[3Fe-4S] cluster</name>
        <dbReference type="ChEBI" id="CHEBI:21137"/>
    </cofactor>
</comment>
<keyword evidence="6" id="KW-0411">Iron-sulfur</keyword>
<evidence type="ECO:0000256" key="4">
    <source>
        <dbReference type="ARBA" id="ARBA00022982"/>
    </source>
</evidence>
<dbReference type="Gene3D" id="3.30.70.20">
    <property type="match status" value="1"/>
</dbReference>
<dbReference type="PANTHER" id="PTHR36923">
    <property type="entry name" value="FERREDOXIN"/>
    <property type="match status" value="1"/>
</dbReference>
<evidence type="ECO:0000313" key="8">
    <source>
        <dbReference type="EMBL" id="ORB49493.1"/>
    </source>
</evidence>
<dbReference type="RefSeq" id="WP_083121662.1">
    <property type="nucleotide sequence ID" value="NZ_JACKUO010000032.1"/>
</dbReference>
<dbReference type="GO" id="GO:0046872">
    <property type="term" value="F:metal ion binding"/>
    <property type="evidence" value="ECO:0007669"/>
    <property type="project" value="UniProtKB-KW"/>
</dbReference>
<comment type="caution">
    <text evidence="8">The sequence shown here is derived from an EMBL/GenBank/DDBJ whole genome shotgun (WGS) entry which is preliminary data.</text>
</comment>
<proteinExistence type="predicted"/>
<evidence type="ECO:0000256" key="3">
    <source>
        <dbReference type="ARBA" id="ARBA00022723"/>
    </source>
</evidence>
<reference evidence="8 9" key="1">
    <citation type="submission" date="2016-12" db="EMBL/GenBank/DDBJ databases">
        <title>The new phylogeny of genus Mycobacterium.</title>
        <authorList>
            <person name="Tortoli E."/>
            <person name="Trovato A."/>
            <person name="Cirillo D.M."/>
        </authorList>
    </citation>
    <scope>NUCLEOTIDE SEQUENCE [LARGE SCALE GENOMIC DNA]</scope>
    <source>
        <strain evidence="8 9">DSM 44223</strain>
    </source>
</reference>
<protein>
    <submittedName>
        <fullName evidence="8">Ferredoxin</fullName>
    </submittedName>
</protein>
<keyword evidence="3" id="KW-0479">Metal-binding</keyword>
<dbReference type="PANTHER" id="PTHR36923:SF3">
    <property type="entry name" value="FERREDOXIN"/>
    <property type="match status" value="1"/>
</dbReference>
<dbReference type="AlphaFoldDB" id="A0A1X0IMI5"/>
<evidence type="ECO:0000256" key="5">
    <source>
        <dbReference type="ARBA" id="ARBA00023004"/>
    </source>
</evidence>
<dbReference type="OrthoDB" id="9803319at2"/>
<keyword evidence="5" id="KW-0408">Iron</keyword>
<dbReference type="GO" id="GO:0051538">
    <property type="term" value="F:3 iron, 4 sulfur cluster binding"/>
    <property type="evidence" value="ECO:0007669"/>
    <property type="project" value="UniProtKB-KW"/>
</dbReference>
<keyword evidence="2" id="KW-0813">Transport</keyword>
<accession>A0A1X0IMI5</accession>